<feature type="compositionally biased region" description="Polar residues" evidence="1">
    <location>
        <begin position="1"/>
        <end position="14"/>
    </location>
</feature>
<evidence type="ECO:0000313" key="2">
    <source>
        <dbReference type="EMBL" id="QDO99054.1"/>
    </source>
</evidence>
<feature type="compositionally biased region" description="Basic and acidic residues" evidence="1">
    <location>
        <begin position="74"/>
        <end position="87"/>
    </location>
</feature>
<sequence length="87" mass="9326">MPNRNPRQADTQKQPPMPGRSSDVGKDTDGDGRVVQPGHQAGDVDGNRQRKAQSGSSVGKDTDGDGRVVQPGRKPGEIDGDRQKQKH</sequence>
<dbReference type="RefSeq" id="WP_144258050.1">
    <property type="nucleotide sequence ID" value="NZ_CP041636.1"/>
</dbReference>
<organism evidence="2 3">
    <name type="scientific">Ferrovibrio terrae</name>
    <dbReference type="NCBI Taxonomy" id="2594003"/>
    <lineage>
        <taxon>Bacteria</taxon>
        <taxon>Pseudomonadati</taxon>
        <taxon>Pseudomonadota</taxon>
        <taxon>Alphaproteobacteria</taxon>
        <taxon>Rhodospirillales</taxon>
        <taxon>Rhodospirillaceae</taxon>
        <taxon>Ferrovibrio</taxon>
    </lineage>
</organism>
<dbReference type="EMBL" id="CP041636">
    <property type="protein sequence ID" value="QDO99054.1"/>
    <property type="molecule type" value="Genomic_DNA"/>
</dbReference>
<evidence type="ECO:0000313" key="3">
    <source>
        <dbReference type="Proteomes" id="UP000317496"/>
    </source>
</evidence>
<gene>
    <name evidence="2" type="ORF">FNB15_18050</name>
</gene>
<name>A0A516H5H3_9PROT</name>
<accession>A0A516H5H3</accession>
<protein>
    <submittedName>
        <fullName evidence="2">Uncharacterized protein</fullName>
    </submittedName>
</protein>
<dbReference type="KEGG" id="fer:FNB15_18050"/>
<keyword evidence="3" id="KW-1185">Reference proteome</keyword>
<reference evidence="2 3" key="1">
    <citation type="submission" date="2019-07" db="EMBL/GenBank/DDBJ databases">
        <title>Genome sequencing for Ferrovibrio sp. K5.</title>
        <authorList>
            <person name="Park S.-J."/>
        </authorList>
    </citation>
    <scope>NUCLEOTIDE SEQUENCE [LARGE SCALE GENOMIC DNA]</scope>
    <source>
        <strain evidence="2 3">K5</strain>
    </source>
</reference>
<feature type="region of interest" description="Disordered" evidence="1">
    <location>
        <begin position="1"/>
        <end position="87"/>
    </location>
</feature>
<dbReference type="Proteomes" id="UP000317496">
    <property type="component" value="Chromosome"/>
</dbReference>
<evidence type="ECO:0000256" key="1">
    <source>
        <dbReference type="SAM" id="MobiDB-lite"/>
    </source>
</evidence>
<proteinExistence type="predicted"/>
<feature type="compositionally biased region" description="Basic and acidic residues" evidence="1">
    <location>
        <begin position="23"/>
        <end position="32"/>
    </location>
</feature>
<dbReference type="AlphaFoldDB" id="A0A516H5H3"/>